<evidence type="ECO:0000256" key="3">
    <source>
        <dbReference type="ARBA" id="ARBA00023125"/>
    </source>
</evidence>
<feature type="domain" description="TF-B3" evidence="6">
    <location>
        <begin position="147"/>
        <end position="182"/>
    </location>
</feature>
<reference evidence="7 8" key="1">
    <citation type="submission" date="2017-11" db="EMBL/GenBank/DDBJ databases">
        <title>De-novo sequencing of pomegranate (Punica granatum L.) genome.</title>
        <authorList>
            <person name="Akparov Z."/>
            <person name="Amiraslanov A."/>
            <person name="Hajiyeva S."/>
            <person name="Abbasov M."/>
            <person name="Kaur K."/>
            <person name="Hamwieh A."/>
            <person name="Solovyev V."/>
            <person name="Salamov A."/>
            <person name="Braich B."/>
            <person name="Kosarev P."/>
            <person name="Mahmoud A."/>
            <person name="Hajiyev E."/>
            <person name="Babayeva S."/>
            <person name="Izzatullayeva V."/>
            <person name="Mammadov A."/>
            <person name="Mammadov A."/>
            <person name="Sharifova S."/>
            <person name="Ojaghi J."/>
            <person name="Eynullazada K."/>
            <person name="Bayramov B."/>
            <person name="Abdulazimova A."/>
            <person name="Shahmuradov I."/>
        </authorList>
    </citation>
    <scope>NUCLEOTIDE SEQUENCE [LARGE SCALE GENOMIC DNA]</scope>
    <source>
        <strain evidence="8">cv. AG2017</strain>
        <tissue evidence="7">Leaf</tissue>
    </source>
</reference>
<name>A0A2I0IWR6_PUNGR</name>
<evidence type="ECO:0000256" key="4">
    <source>
        <dbReference type="ARBA" id="ARBA00023163"/>
    </source>
</evidence>
<proteinExistence type="predicted"/>
<accession>A0A2I0IWR6</accession>
<evidence type="ECO:0000313" key="7">
    <source>
        <dbReference type="EMBL" id="PKI48438.1"/>
    </source>
</evidence>
<dbReference type="PANTHER" id="PTHR31920:SF135">
    <property type="entry name" value="B3 DOMAIN-CONTAINING PROTEIN OS03G0621600-RELATED"/>
    <property type="match status" value="1"/>
</dbReference>
<evidence type="ECO:0000256" key="5">
    <source>
        <dbReference type="ARBA" id="ARBA00023242"/>
    </source>
</evidence>
<keyword evidence="2" id="KW-0805">Transcription regulation</keyword>
<dbReference type="AlphaFoldDB" id="A0A2I0IWR6"/>
<organism evidence="7 8">
    <name type="scientific">Punica granatum</name>
    <name type="common">Pomegranate</name>
    <dbReference type="NCBI Taxonomy" id="22663"/>
    <lineage>
        <taxon>Eukaryota</taxon>
        <taxon>Viridiplantae</taxon>
        <taxon>Streptophyta</taxon>
        <taxon>Embryophyta</taxon>
        <taxon>Tracheophyta</taxon>
        <taxon>Spermatophyta</taxon>
        <taxon>Magnoliopsida</taxon>
        <taxon>eudicotyledons</taxon>
        <taxon>Gunneridae</taxon>
        <taxon>Pentapetalae</taxon>
        <taxon>rosids</taxon>
        <taxon>malvids</taxon>
        <taxon>Myrtales</taxon>
        <taxon>Lythraceae</taxon>
        <taxon>Punica</taxon>
    </lineage>
</organism>
<dbReference type="CDD" id="cd10017">
    <property type="entry name" value="B3_DNA"/>
    <property type="match status" value="1"/>
</dbReference>
<gene>
    <name evidence="7" type="ORF">CRG98_031164</name>
</gene>
<dbReference type="Proteomes" id="UP000233551">
    <property type="component" value="Unassembled WGS sequence"/>
</dbReference>
<dbReference type="EMBL" id="PGOL01002387">
    <property type="protein sequence ID" value="PKI48438.1"/>
    <property type="molecule type" value="Genomic_DNA"/>
</dbReference>
<dbReference type="GO" id="GO:0003677">
    <property type="term" value="F:DNA binding"/>
    <property type="evidence" value="ECO:0007669"/>
    <property type="project" value="UniProtKB-KW"/>
</dbReference>
<evidence type="ECO:0000256" key="1">
    <source>
        <dbReference type="ARBA" id="ARBA00004123"/>
    </source>
</evidence>
<dbReference type="PANTHER" id="PTHR31920">
    <property type="entry name" value="B3 DOMAIN-CONTAINING"/>
    <property type="match status" value="1"/>
</dbReference>
<sequence length="182" mass="20474">MDRVYGNGNTETAPSPKKPSFFKVLIGDFSNELRIPPAFVKNFRAPIPQKINIFSPAARRSWRVKLEKDKDGMFIKEGWMYGLSACEKEFIPSAPWKPENPTLHIEAHEESPAVKGSHRSPEADLAAPVCWPDLASESLHVRGILSFSNGWLDFLNNNNMKAGDVCVFELMDGRDDKCILLK</sequence>
<keyword evidence="5" id="KW-0539">Nucleus</keyword>
<comment type="subcellular location">
    <subcellularLocation>
        <location evidence="1">Nucleus</location>
    </subcellularLocation>
</comment>
<keyword evidence="8" id="KW-1185">Reference proteome</keyword>
<evidence type="ECO:0000259" key="6">
    <source>
        <dbReference type="PROSITE" id="PS50863"/>
    </source>
</evidence>
<dbReference type="GO" id="GO:0005634">
    <property type="term" value="C:nucleus"/>
    <property type="evidence" value="ECO:0007669"/>
    <property type="project" value="UniProtKB-SubCell"/>
</dbReference>
<keyword evidence="3" id="KW-0238">DNA-binding</keyword>
<dbReference type="InterPro" id="IPR003340">
    <property type="entry name" value="B3_DNA-bd"/>
</dbReference>
<dbReference type="Gene3D" id="2.40.330.10">
    <property type="entry name" value="DNA-binding pseudobarrel domain"/>
    <property type="match status" value="2"/>
</dbReference>
<protein>
    <recommendedName>
        <fullName evidence="6">TF-B3 domain-containing protein</fullName>
    </recommendedName>
</protein>
<dbReference type="SUPFAM" id="SSF101936">
    <property type="entry name" value="DNA-binding pseudobarrel domain"/>
    <property type="match status" value="2"/>
</dbReference>
<keyword evidence="4" id="KW-0804">Transcription</keyword>
<feature type="non-terminal residue" evidence="7">
    <location>
        <position position="182"/>
    </location>
</feature>
<evidence type="ECO:0000256" key="2">
    <source>
        <dbReference type="ARBA" id="ARBA00023015"/>
    </source>
</evidence>
<dbReference type="InterPro" id="IPR015300">
    <property type="entry name" value="DNA-bd_pseudobarrel_sf"/>
</dbReference>
<comment type="caution">
    <text evidence="7">The sequence shown here is derived from an EMBL/GenBank/DDBJ whole genome shotgun (WGS) entry which is preliminary data.</text>
</comment>
<evidence type="ECO:0000313" key="8">
    <source>
        <dbReference type="Proteomes" id="UP000233551"/>
    </source>
</evidence>
<dbReference type="InterPro" id="IPR050655">
    <property type="entry name" value="Plant_B3_domain"/>
</dbReference>
<dbReference type="PROSITE" id="PS50863">
    <property type="entry name" value="B3"/>
    <property type="match status" value="1"/>
</dbReference>